<reference evidence="1" key="1">
    <citation type="journal article" date="2020" name="G3 (Bethesda)">
        <title>High-Quality Assemblies for Three Invasive Social Wasps from the &lt;i&gt;Vespula&lt;/i&gt; Genus.</title>
        <authorList>
            <person name="Harrop T.W.R."/>
            <person name="Guhlin J."/>
            <person name="McLaughlin G.M."/>
            <person name="Permina E."/>
            <person name="Stockwell P."/>
            <person name="Gilligan J."/>
            <person name="Le Lec M.F."/>
            <person name="Gruber M.A.M."/>
            <person name="Quinn O."/>
            <person name="Lovegrove M."/>
            <person name="Duncan E.J."/>
            <person name="Remnant E.J."/>
            <person name="Van Eeckhoven J."/>
            <person name="Graham B."/>
            <person name="Knapp R.A."/>
            <person name="Langford K.W."/>
            <person name="Kronenberg Z."/>
            <person name="Press M.O."/>
            <person name="Eacker S.M."/>
            <person name="Wilson-Rankin E.E."/>
            <person name="Purcell J."/>
            <person name="Lester P.J."/>
            <person name="Dearden P.K."/>
        </authorList>
    </citation>
    <scope>NUCLEOTIDE SEQUENCE</scope>
    <source>
        <strain evidence="1">Marl-1</strain>
    </source>
</reference>
<evidence type="ECO:0000313" key="2">
    <source>
        <dbReference type="Proteomes" id="UP000614350"/>
    </source>
</evidence>
<dbReference type="AlphaFoldDB" id="A0A834K912"/>
<sequence length="124" mass="14062">MSMKRNLKPVPRADICTDDTLEDCLTIVAPAELVFCGIGLSGHPVHVSYEFQMVSTDDDNGSDISDRFDDGKSWSRVAYALRKFSQDQRKDGRRIGCIERLSIKWISIIDIRFAKARQKRGIVI</sequence>
<comment type="caution">
    <text evidence="1">The sequence shown here is derived from an EMBL/GenBank/DDBJ whole genome shotgun (WGS) entry which is preliminary data.</text>
</comment>
<accession>A0A834K912</accession>
<dbReference type="EMBL" id="JACSEA010000004">
    <property type="protein sequence ID" value="KAF7402268.1"/>
    <property type="molecule type" value="Genomic_DNA"/>
</dbReference>
<name>A0A834K912_VESVU</name>
<dbReference type="Proteomes" id="UP000614350">
    <property type="component" value="Unassembled WGS sequence"/>
</dbReference>
<keyword evidence="2" id="KW-1185">Reference proteome</keyword>
<proteinExistence type="predicted"/>
<evidence type="ECO:0000313" key="1">
    <source>
        <dbReference type="EMBL" id="KAF7402268.1"/>
    </source>
</evidence>
<gene>
    <name evidence="1" type="ORF">HZH66_004535</name>
</gene>
<protein>
    <submittedName>
        <fullName evidence="1">Uncharacterized protein</fullName>
    </submittedName>
</protein>
<organism evidence="1 2">
    <name type="scientific">Vespula vulgaris</name>
    <name type="common">Yellow jacket</name>
    <name type="synonym">Wasp</name>
    <dbReference type="NCBI Taxonomy" id="7454"/>
    <lineage>
        <taxon>Eukaryota</taxon>
        <taxon>Metazoa</taxon>
        <taxon>Ecdysozoa</taxon>
        <taxon>Arthropoda</taxon>
        <taxon>Hexapoda</taxon>
        <taxon>Insecta</taxon>
        <taxon>Pterygota</taxon>
        <taxon>Neoptera</taxon>
        <taxon>Endopterygota</taxon>
        <taxon>Hymenoptera</taxon>
        <taxon>Apocrita</taxon>
        <taxon>Aculeata</taxon>
        <taxon>Vespoidea</taxon>
        <taxon>Vespidae</taxon>
        <taxon>Vespinae</taxon>
        <taxon>Vespula</taxon>
    </lineage>
</organism>